<dbReference type="RefSeq" id="WP_019462354.1">
    <property type="nucleotide sequence ID" value="NZ_AP031462.1"/>
</dbReference>
<feature type="region of interest" description="Disordered" evidence="1">
    <location>
        <begin position="45"/>
        <end position="159"/>
    </location>
</feature>
<feature type="chain" id="PRO_5016690490" evidence="2">
    <location>
        <begin position="25"/>
        <end position="159"/>
    </location>
</feature>
<dbReference type="EMBL" id="UGVN01000001">
    <property type="protein sequence ID" value="SUE38976.1"/>
    <property type="molecule type" value="Genomic_DNA"/>
</dbReference>
<dbReference type="Proteomes" id="UP000254919">
    <property type="component" value="Unassembled WGS sequence"/>
</dbReference>
<feature type="compositionally biased region" description="Basic and acidic residues" evidence="1">
    <location>
        <begin position="112"/>
        <end position="136"/>
    </location>
</feature>
<name>A0A379MZB3_9PROT</name>
<sequence>MRRIAALALPALLLAGLLPDPARAQMWPNEVGPRRDMQELALRPLQRLQPPPSTAPATFLPPPSVAPLPVWTQAPPPRPARAVPRRTARATTPRSAAQSQSASTSATGINDLEQRLAGREKQLEDMRRQIEADRRSLQGLRTASDGGTKPAAGVSSAIQ</sequence>
<organism evidence="3 4">
    <name type="scientific">Roseomonas mucosa</name>
    <dbReference type="NCBI Taxonomy" id="207340"/>
    <lineage>
        <taxon>Bacteria</taxon>
        <taxon>Pseudomonadati</taxon>
        <taxon>Pseudomonadota</taxon>
        <taxon>Alphaproteobacteria</taxon>
        <taxon>Acetobacterales</taxon>
        <taxon>Roseomonadaceae</taxon>
        <taxon>Roseomonas</taxon>
    </lineage>
</organism>
<proteinExistence type="predicted"/>
<dbReference type="GeneID" id="99632051"/>
<evidence type="ECO:0000256" key="2">
    <source>
        <dbReference type="SAM" id="SignalP"/>
    </source>
</evidence>
<evidence type="ECO:0000313" key="3">
    <source>
        <dbReference type="EMBL" id="SUE38976.1"/>
    </source>
</evidence>
<feature type="signal peptide" evidence="2">
    <location>
        <begin position="1"/>
        <end position="24"/>
    </location>
</feature>
<feature type="compositionally biased region" description="Pro residues" evidence="1">
    <location>
        <begin position="49"/>
        <end position="66"/>
    </location>
</feature>
<keyword evidence="2" id="KW-0732">Signal</keyword>
<feature type="compositionally biased region" description="Low complexity" evidence="1">
    <location>
        <begin position="89"/>
        <end position="107"/>
    </location>
</feature>
<evidence type="ECO:0000313" key="4">
    <source>
        <dbReference type="Proteomes" id="UP000254919"/>
    </source>
</evidence>
<evidence type="ECO:0000256" key="1">
    <source>
        <dbReference type="SAM" id="MobiDB-lite"/>
    </source>
</evidence>
<gene>
    <name evidence="3" type="ORF">NCTC13291_00994</name>
</gene>
<reference evidence="3 4" key="1">
    <citation type="submission" date="2018-06" db="EMBL/GenBank/DDBJ databases">
        <authorList>
            <consortium name="Pathogen Informatics"/>
            <person name="Doyle S."/>
        </authorList>
    </citation>
    <scope>NUCLEOTIDE SEQUENCE [LARGE SCALE GENOMIC DNA]</scope>
    <source>
        <strain evidence="3 4">NCTC13291</strain>
    </source>
</reference>
<accession>A0A379MZB3</accession>
<protein>
    <submittedName>
        <fullName evidence="3">Uncharacterized protein</fullName>
    </submittedName>
</protein>
<dbReference type="AlphaFoldDB" id="A0A379MZB3"/>